<dbReference type="RefSeq" id="WP_184334001.1">
    <property type="nucleotide sequence ID" value="NZ_JACHHZ010000004.1"/>
</dbReference>
<accession>A0A841HQI7</accession>
<gene>
    <name evidence="3" type="ORF">HNQ60_003476</name>
</gene>
<evidence type="ECO:0000256" key="1">
    <source>
        <dbReference type="SAM" id="SignalP"/>
    </source>
</evidence>
<comment type="caution">
    <text evidence="3">The sequence shown here is derived from an EMBL/GenBank/DDBJ whole genome shotgun (WGS) entry which is preliminary data.</text>
</comment>
<evidence type="ECO:0000313" key="4">
    <source>
        <dbReference type="Proteomes" id="UP000588068"/>
    </source>
</evidence>
<evidence type="ECO:0000313" key="3">
    <source>
        <dbReference type="EMBL" id="MBB6094589.1"/>
    </source>
</evidence>
<dbReference type="InterPro" id="IPR011990">
    <property type="entry name" value="TPR-like_helical_dom_sf"/>
</dbReference>
<feature type="domain" description="TonB C-terminal" evidence="2">
    <location>
        <begin position="346"/>
        <end position="401"/>
    </location>
</feature>
<feature type="chain" id="PRO_5032622708" evidence="1">
    <location>
        <begin position="18"/>
        <end position="410"/>
    </location>
</feature>
<evidence type="ECO:0000259" key="2">
    <source>
        <dbReference type="Pfam" id="PF03544"/>
    </source>
</evidence>
<feature type="signal peptide" evidence="1">
    <location>
        <begin position="1"/>
        <end position="17"/>
    </location>
</feature>
<proteinExistence type="predicted"/>
<dbReference type="SUPFAM" id="SSF74653">
    <property type="entry name" value="TolA/TonB C-terminal domain"/>
    <property type="match status" value="1"/>
</dbReference>
<dbReference type="Pfam" id="PF03544">
    <property type="entry name" value="TonB_C"/>
    <property type="match status" value="1"/>
</dbReference>
<dbReference type="Proteomes" id="UP000588068">
    <property type="component" value="Unassembled WGS sequence"/>
</dbReference>
<dbReference type="AlphaFoldDB" id="A0A841HQI7"/>
<protein>
    <submittedName>
        <fullName evidence="3">Tetratricopeptide (TPR) repeat protein</fullName>
    </submittedName>
</protein>
<dbReference type="GO" id="GO:0055085">
    <property type="term" value="P:transmembrane transport"/>
    <property type="evidence" value="ECO:0007669"/>
    <property type="project" value="InterPro"/>
</dbReference>
<dbReference type="InterPro" id="IPR037682">
    <property type="entry name" value="TonB_C"/>
</dbReference>
<organism evidence="3 4">
    <name type="scientific">Povalibacter uvarum</name>
    <dbReference type="NCBI Taxonomy" id="732238"/>
    <lineage>
        <taxon>Bacteria</taxon>
        <taxon>Pseudomonadati</taxon>
        <taxon>Pseudomonadota</taxon>
        <taxon>Gammaproteobacteria</taxon>
        <taxon>Steroidobacterales</taxon>
        <taxon>Steroidobacteraceae</taxon>
        <taxon>Povalibacter</taxon>
    </lineage>
</organism>
<dbReference type="EMBL" id="JACHHZ010000004">
    <property type="protein sequence ID" value="MBB6094589.1"/>
    <property type="molecule type" value="Genomic_DNA"/>
</dbReference>
<reference evidence="3 4" key="1">
    <citation type="submission" date="2020-08" db="EMBL/GenBank/DDBJ databases">
        <title>Genomic Encyclopedia of Type Strains, Phase IV (KMG-IV): sequencing the most valuable type-strain genomes for metagenomic binning, comparative biology and taxonomic classification.</title>
        <authorList>
            <person name="Goeker M."/>
        </authorList>
    </citation>
    <scope>NUCLEOTIDE SEQUENCE [LARGE SCALE GENOMIC DNA]</scope>
    <source>
        <strain evidence="3 4">DSM 26723</strain>
    </source>
</reference>
<dbReference type="Gene3D" id="3.30.1150.10">
    <property type="match status" value="1"/>
</dbReference>
<sequence length="410" mass="44698">MRALILAVIGSVLSAQGAPGDAAIAPAETASAYLQLGDEQLRAGDARGAATSYASAVSLLEARSGSNSTALVAPLTSLGRALSPIDSASAQSAFERAISISRRSSGLFNEDQIDALRGSATLYSIDGDFARALGALEYVVRVHERLYGPSDQRTALAMADVAQWHAATGDFLDARQRYRQALQIIESQAGPDSIALVEPLAGLADVYRREATGDTDYDASRTNDMAVQTRRQLLSVGADNYGSWRKLHPSGLRYLQRALQIADNNPAQIDPAIHRTVLLQTGDWLQLARQPANALPYYRRTFELKATDPMTPRESLQLPVPVYMSFPPAAAKHRALPENEIRVTFVVIEFDVTPQGYVAGPRVVEADTSEPNKRAALKALADWIYRPRFENGAPVETRSVRYRMSFREQI</sequence>
<name>A0A841HQI7_9GAMM</name>
<dbReference type="Pfam" id="PF13424">
    <property type="entry name" value="TPR_12"/>
    <property type="match status" value="1"/>
</dbReference>
<dbReference type="Gene3D" id="1.25.40.10">
    <property type="entry name" value="Tetratricopeptide repeat domain"/>
    <property type="match status" value="1"/>
</dbReference>
<keyword evidence="4" id="KW-1185">Reference proteome</keyword>
<keyword evidence="1" id="KW-0732">Signal</keyword>
<dbReference type="SUPFAM" id="SSF48452">
    <property type="entry name" value="TPR-like"/>
    <property type="match status" value="1"/>
</dbReference>